<dbReference type="EMBL" id="MU250580">
    <property type="protein sequence ID" value="KAG7439928.1"/>
    <property type="molecule type" value="Genomic_DNA"/>
</dbReference>
<accession>A0A9P7VG30</accession>
<dbReference type="PANTHER" id="PTHR21310:SF13">
    <property type="entry name" value="AMINOGLYCOSIDE PHOSPHOTRANSFERASE DOMAIN-CONTAINING PROTEIN"/>
    <property type="match status" value="1"/>
</dbReference>
<sequence length="369" mass="42856">MSHHIHMEVLKSRIERYLKDDTFSLHSQRSFANHVTYRVDSSLHGRLLLRVAWSSVWDDGTRQFKEVSDFKMRSEVATMRYVKEHTSIPVPDILVYDPDWDRKVGGQWMLMRYIDGVNPTLLWRSLTDEQWETLCTSVADIWSQLLRLRFKYIGSIYEHQEKSENRYFIGPMTYIPQAGTLASPEAATSGPFSSSRQWLVAVANGKLSPTRNIPPDVDHEQERKWRETAIDIVQKSHLLDSQILDHEQIVLSHMDYSLHNILVDRDDPTRVIAVVDWEGTRTVPMWAANPTFRWPFLLSDSKVSHLRQVMRGRIASQVPGWEFATGDSCNALRLLERRAECSDMDPSVYDIGKPVLHKMSWLDARCLVF</sequence>
<dbReference type="RefSeq" id="XP_043033428.1">
    <property type="nucleotide sequence ID" value="XM_043178030.1"/>
</dbReference>
<dbReference type="OrthoDB" id="10003767at2759"/>
<feature type="domain" description="Aminoglycoside phosphotransferase" evidence="1">
    <location>
        <begin position="69"/>
        <end position="282"/>
    </location>
</feature>
<keyword evidence="3" id="KW-1185">Reference proteome</keyword>
<name>A0A9P7VG30_9AGAR</name>
<gene>
    <name evidence="2" type="ORF">BT62DRAFT_1013264</name>
</gene>
<dbReference type="Gene3D" id="3.90.1200.10">
    <property type="match status" value="1"/>
</dbReference>
<dbReference type="AlphaFoldDB" id="A0A9P7VG30"/>
<organism evidence="2 3">
    <name type="scientific">Guyanagaster necrorhizus</name>
    <dbReference type="NCBI Taxonomy" id="856835"/>
    <lineage>
        <taxon>Eukaryota</taxon>
        <taxon>Fungi</taxon>
        <taxon>Dikarya</taxon>
        <taxon>Basidiomycota</taxon>
        <taxon>Agaricomycotina</taxon>
        <taxon>Agaricomycetes</taxon>
        <taxon>Agaricomycetidae</taxon>
        <taxon>Agaricales</taxon>
        <taxon>Marasmiineae</taxon>
        <taxon>Physalacriaceae</taxon>
        <taxon>Guyanagaster</taxon>
    </lineage>
</organism>
<protein>
    <recommendedName>
        <fullName evidence="1">Aminoglycoside phosphotransferase domain-containing protein</fullName>
    </recommendedName>
</protein>
<dbReference type="PANTHER" id="PTHR21310">
    <property type="entry name" value="AMINOGLYCOSIDE PHOSPHOTRANSFERASE-RELATED-RELATED"/>
    <property type="match status" value="1"/>
</dbReference>
<dbReference type="InterPro" id="IPR002575">
    <property type="entry name" value="Aminoglycoside_PTrfase"/>
</dbReference>
<dbReference type="Pfam" id="PF01636">
    <property type="entry name" value="APH"/>
    <property type="match status" value="1"/>
</dbReference>
<comment type="caution">
    <text evidence="2">The sequence shown here is derived from an EMBL/GenBank/DDBJ whole genome shotgun (WGS) entry which is preliminary data.</text>
</comment>
<evidence type="ECO:0000313" key="2">
    <source>
        <dbReference type="EMBL" id="KAG7439928.1"/>
    </source>
</evidence>
<dbReference type="GeneID" id="66100317"/>
<proteinExistence type="predicted"/>
<dbReference type="InterPro" id="IPR011009">
    <property type="entry name" value="Kinase-like_dom_sf"/>
</dbReference>
<dbReference type="SUPFAM" id="SSF56112">
    <property type="entry name" value="Protein kinase-like (PK-like)"/>
    <property type="match status" value="1"/>
</dbReference>
<dbReference type="Proteomes" id="UP000812287">
    <property type="component" value="Unassembled WGS sequence"/>
</dbReference>
<dbReference type="InterPro" id="IPR051678">
    <property type="entry name" value="AGP_Transferase"/>
</dbReference>
<evidence type="ECO:0000259" key="1">
    <source>
        <dbReference type="Pfam" id="PF01636"/>
    </source>
</evidence>
<evidence type="ECO:0000313" key="3">
    <source>
        <dbReference type="Proteomes" id="UP000812287"/>
    </source>
</evidence>
<reference evidence="2" key="1">
    <citation type="submission" date="2020-11" db="EMBL/GenBank/DDBJ databases">
        <title>Adaptations for nitrogen fixation in a non-lichenized fungal sporocarp promotes dispersal by wood-feeding termites.</title>
        <authorList>
            <consortium name="DOE Joint Genome Institute"/>
            <person name="Koch R.A."/>
            <person name="Yoon G."/>
            <person name="Arayal U."/>
            <person name="Lail K."/>
            <person name="Amirebrahimi M."/>
            <person name="Labutti K."/>
            <person name="Lipzen A."/>
            <person name="Riley R."/>
            <person name="Barry K."/>
            <person name="Henrissat B."/>
            <person name="Grigoriev I.V."/>
            <person name="Herr J.R."/>
            <person name="Aime M.C."/>
        </authorList>
    </citation>
    <scope>NUCLEOTIDE SEQUENCE</scope>
    <source>
        <strain evidence="2">MCA 3950</strain>
    </source>
</reference>